<keyword evidence="13" id="KW-1185">Reference proteome</keyword>
<organism evidence="12 13">
    <name type="scientific">Varunaivibrio sulfuroxidans</name>
    <dbReference type="NCBI Taxonomy" id="1773489"/>
    <lineage>
        <taxon>Bacteria</taxon>
        <taxon>Pseudomonadati</taxon>
        <taxon>Pseudomonadota</taxon>
        <taxon>Alphaproteobacteria</taxon>
        <taxon>Rhodospirillales</taxon>
        <taxon>Magnetovibrionaceae</taxon>
        <taxon>Varunaivibrio</taxon>
    </lineage>
</organism>
<protein>
    <recommendedName>
        <fullName evidence="10">Phosphoheptose isomerase</fullName>
        <ecNumber evidence="10">5.3.1.28</ecNumber>
    </recommendedName>
    <alternativeName>
        <fullName evidence="10">Sedoheptulose 7-phosphate isomerase</fullName>
    </alternativeName>
</protein>
<feature type="binding site" evidence="10">
    <location>
        <position position="126"/>
    </location>
    <ligand>
        <name>substrate</name>
    </ligand>
</feature>
<feature type="domain" description="SIS" evidence="11">
    <location>
        <begin position="38"/>
        <end position="192"/>
    </location>
</feature>
<dbReference type="GO" id="GO:0005737">
    <property type="term" value="C:cytoplasm"/>
    <property type="evidence" value="ECO:0007669"/>
    <property type="project" value="UniProtKB-SubCell"/>
</dbReference>
<feature type="binding site" evidence="10">
    <location>
        <position position="173"/>
    </location>
    <ligand>
        <name>Zn(2+)</name>
        <dbReference type="ChEBI" id="CHEBI:29105"/>
    </ligand>
</feature>
<dbReference type="GO" id="GO:0008270">
    <property type="term" value="F:zinc ion binding"/>
    <property type="evidence" value="ECO:0007669"/>
    <property type="project" value="UniProtKB-UniRule"/>
</dbReference>
<dbReference type="Gene3D" id="3.40.50.10490">
    <property type="entry name" value="Glucose-6-phosphate isomerase like protein, domain 1"/>
    <property type="match status" value="1"/>
</dbReference>
<evidence type="ECO:0000256" key="8">
    <source>
        <dbReference type="ARBA" id="ARBA00023235"/>
    </source>
</evidence>
<dbReference type="UniPathway" id="UPA00041">
    <property type="reaction ID" value="UER00436"/>
</dbReference>
<keyword evidence="9 10" id="KW-0119">Carbohydrate metabolism</keyword>
<evidence type="ECO:0000256" key="1">
    <source>
        <dbReference type="ARBA" id="ARBA00000348"/>
    </source>
</evidence>
<feature type="binding site" evidence="10">
    <location>
        <position position="173"/>
    </location>
    <ligand>
        <name>substrate</name>
    </ligand>
</feature>
<comment type="similarity">
    <text evidence="4 10">Belongs to the SIS family. GmhA subfamily.</text>
</comment>
<dbReference type="OrthoDB" id="9810929at2"/>
<evidence type="ECO:0000256" key="3">
    <source>
        <dbReference type="ARBA" id="ARBA00004496"/>
    </source>
</evidence>
<dbReference type="PANTHER" id="PTHR30390:SF6">
    <property type="entry name" value="DNAA INITIATOR-ASSOCIATING PROTEIN DIAA"/>
    <property type="match status" value="1"/>
</dbReference>
<feature type="binding site" evidence="10">
    <location>
        <begin position="95"/>
        <end position="96"/>
    </location>
    <ligand>
        <name>substrate</name>
    </ligand>
</feature>
<dbReference type="EMBL" id="SLZW01000001">
    <property type="protein sequence ID" value="TCS64956.1"/>
    <property type="molecule type" value="Genomic_DNA"/>
</dbReference>
<dbReference type="PROSITE" id="PS51464">
    <property type="entry name" value="SIS"/>
    <property type="match status" value="1"/>
</dbReference>
<keyword evidence="7 10" id="KW-0862">Zinc</keyword>
<dbReference type="InterPro" id="IPR001347">
    <property type="entry name" value="SIS_dom"/>
</dbReference>
<dbReference type="AlphaFoldDB" id="A0A4R3JI74"/>
<dbReference type="GO" id="GO:2001061">
    <property type="term" value="P:D-glycero-D-manno-heptose 7-phosphate biosynthetic process"/>
    <property type="evidence" value="ECO:0007669"/>
    <property type="project" value="UniProtKB-UniPathway"/>
</dbReference>
<comment type="catalytic activity">
    <reaction evidence="1 10">
        <text>2 D-sedoheptulose 7-phosphate = D-glycero-alpha-D-manno-heptose 7-phosphate + D-glycero-beta-D-manno-heptose 7-phosphate</text>
        <dbReference type="Rhea" id="RHEA:27489"/>
        <dbReference type="ChEBI" id="CHEBI:57483"/>
        <dbReference type="ChEBI" id="CHEBI:60203"/>
        <dbReference type="ChEBI" id="CHEBI:60204"/>
        <dbReference type="EC" id="5.3.1.28"/>
    </reaction>
</comment>
<dbReference type="GO" id="GO:0008968">
    <property type="term" value="F:D-sedoheptulose 7-phosphate isomerase activity"/>
    <property type="evidence" value="ECO:0007669"/>
    <property type="project" value="UniProtKB-UniRule"/>
</dbReference>
<feature type="binding site" evidence="10">
    <location>
        <position position="62"/>
    </location>
    <ligand>
        <name>Zn(2+)</name>
        <dbReference type="ChEBI" id="CHEBI:29105"/>
    </ligand>
</feature>
<proteinExistence type="inferred from homology"/>
<dbReference type="SUPFAM" id="SSF53697">
    <property type="entry name" value="SIS domain"/>
    <property type="match status" value="1"/>
</dbReference>
<keyword evidence="6 10" id="KW-0479">Metal-binding</keyword>
<evidence type="ECO:0000259" key="11">
    <source>
        <dbReference type="PROSITE" id="PS51464"/>
    </source>
</evidence>
<feature type="binding site" evidence="10">
    <location>
        <position position="181"/>
    </location>
    <ligand>
        <name>Zn(2+)</name>
        <dbReference type="ChEBI" id="CHEBI:29105"/>
    </ligand>
</feature>
<comment type="miscellaneous">
    <text evidence="10">The reaction produces a racemic mixture of D-glycero-alpha-D-manno-heptose 7-phosphate and D-glycero-beta-D-manno-heptose 7-phosphate.</text>
</comment>
<keyword evidence="5 10" id="KW-0963">Cytoplasm</keyword>
<dbReference type="GO" id="GO:0097367">
    <property type="term" value="F:carbohydrate derivative binding"/>
    <property type="evidence" value="ECO:0007669"/>
    <property type="project" value="InterPro"/>
</dbReference>
<feature type="binding site" evidence="10">
    <location>
        <position position="66"/>
    </location>
    <ligand>
        <name>substrate</name>
    </ligand>
</feature>
<reference evidence="12 13" key="1">
    <citation type="submission" date="2019-03" db="EMBL/GenBank/DDBJ databases">
        <title>Genomic Encyclopedia of Type Strains, Phase IV (KMG-IV): sequencing the most valuable type-strain genomes for metagenomic binning, comparative biology and taxonomic classification.</title>
        <authorList>
            <person name="Goeker M."/>
        </authorList>
    </citation>
    <scope>NUCLEOTIDE SEQUENCE [LARGE SCALE GENOMIC DNA]</scope>
    <source>
        <strain evidence="12 13">DSM 101688</strain>
    </source>
</reference>
<evidence type="ECO:0000313" key="12">
    <source>
        <dbReference type="EMBL" id="TCS64956.1"/>
    </source>
</evidence>
<evidence type="ECO:0000256" key="4">
    <source>
        <dbReference type="ARBA" id="ARBA00009894"/>
    </source>
</evidence>
<feature type="binding site" evidence="10">
    <location>
        <position position="66"/>
    </location>
    <ligand>
        <name>Zn(2+)</name>
        <dbReference type="ChEBI" id="CHEBI:29105"/>
    </ligand>
</feature>
<evidence type="ECO:0000256" key="10">
    <source>
        <dbReference type="HAMAP-Rule" id="MF_00067"/>
    </source>
</evidence>
<dbReference type="HAMAP" id="MF_00067">
    <property type="entry name" value="GmhA"/>
    <property type="match status" value="1"/>
</dbReference>
<accession>A0A4R3JI74</accession>
<dbReference type="InterPro" id="IPR035461">
    <property type="entry name" value="GmhA/DiaA"/>
</dbReference>
<dbReference type="PANTHER" id="PTHR30390">
    <property type="entry name" value="SEDOHEPTULOSE 7-PHOSPHATE ISOMERASE / DNAA INITIATOR-ASSOCIATING FACTOR FOR REPLICATION INITIATION"/>
    <property type="match status" value="1"/>
</dbReference>
<evidence type="ECO:0000256" key="9">
    <source>
        <dbReference type="ARBA" id="ARBA00023277"/>
    </source>
</evidence>
<comment type="subcellular location">
    <subcellularLocation>
        <location evidence="3 10">Cytoplasm</location>
    </subcellularLocation>
</comment>
<name>A0A4R3JI74_9PROT</name>
<dbReference type="CDD" id="cd05006">
    <property type="entry name" value="SIS_GmhA"/>
    <property type="match status" value="1"/>
</dbReference>
<dbReference type="GO" id="GO:0005975">
    <property type="term" value="P:carbohydrate metabolic process"/>
    <property type="evidence" value="ECO:0007669"/>
    <property type="project" value="UniProtKB-UniRule"/>
</dbReference>
<comment type="subunit">
    <text evidence="10">Homotetramer.</text>
</comment>
<evidence type="ECO:0000313" key="13">
    <source>
        <dbReference type="Proteomes" id="UP000295304"/>
    </source>
</evidence>
<comment type="pathway">
    <text evidence="10">Carbohydrate biosynthesis; D-glycero-D-manno-heptose 7-phosphate biosynthesis; D-glycero-alpha-D-manno-heptose 7-phosphate and D-glycero-beta-D-manno-heptose 7-phosphate from sedoheptulose 7-phosphate: step 1/1.</text>
</comment>
<evidence type="ECO:0000256" key="7">
    <source>
        <dbReference type="ARBA" id="ARBA00022833"/>
    </source>
</evidence>
<feature type="binding site" evidence="10">
    <location>
        <begin position="53"/>
        <end position="55"/>
    </location>
    <ligand>
        <name>substrate</name>
    </ligand>
</feature>
<dbReference type="Proteomes" id="UP000295304">
    <property type="component" value="Unassembled WGS sequence"/>
</dbReference>
<comment type="function">
    <text evidence="2 10">Catalyzes the isomerization of sedoheptulose 7-phosphate in D-glycero-D-manno-heptose 7-phosphate.</text>
</comment>
<comment type="cofactor">
    <cofactor evidence="10">
        <name>Zn(2+)</name>
        <dbReference type="ChEBI" id="CHEBI:29105"/>
    </cofactor>
    <text evidence="10">Binds 1 zinc ion per subunit.</text>
</comment>
<dbReference type="InterPro" id="IPR050099">
    <property type="entry name" value="SIS_GmhA/DiaA_subfam"/>
</dbReference>
<evidence type="ECO:0000256" key="2">
    <source>
        <dbReference type="ARBA" id="ARBA00003172"/>
    </source>
</evidence>
<feature type="binding site" evidence="10">
    <location>
        <begin position="121"/>
        <end position="123"/>
    </location>
    <ligand>
        <name>substrate</name>
    </ligand>
</feature>
<dbReference type="RefSeq" id="WP_132937686.1">
    <property type="nucleotide sequence ID" value="NZ_CP119676.1"/>
</dbReference>
<dbReference type="EC" id="5.3.1.28" evidence="10"/>
<sequence>MTPTTSHAYVEAAFDETAQNFIALKALAPTLIEVAERIAASLKDGGKVLFCGNGGSAADAQHLAAELLGRYLAERAPLAAVALNSNSSTVSAIANDYGFDETFARQIIGLGRKGDVLIAISTSGNSANIVRAAQAARESGLTCVGLSGADGGDLAPLCDIALTVPSDKTPRIQEMHIAVGHMICDLVEKKFT</sequence>
<gene>
    <name evidence="10" type="primary">gmhA</name>
    <name evidence="12" type="ORF">EDD55_101287</name>
</gene>
<dbReference type="InterPro" id="IPR046348">
    <property type="entry name" value="SIS_dom_sf"/>
</dbReference>
<dbReference type="Pfam" id="PF13580">
    <property type="entry name" value="SIS_2"/>
    <property type="match status" value="1"/>
</dbReference>
<dbReference type="InterPro" id="IPR004515">
    <property type="entry name" value="Phosphoheptose_Isoase"/>
</dbReference>
<evidence type="ECO:0000256" key="5">
    <source>
        <dbReference type="ARBA" id="ARBA00022490"/>
    </source>
</evidence>
<comment type="caution">
    <text evidence="12">The sequence shown here is derived from an EMBL/GenBank/DDBJ whole genome shotgun (WGS) entry which is preliminary data.</text>
</comment>
<keyword evidence="8 10" id="KW-0413">Isomerase</keyword>
<evidence type="ECO:0000256" key="6">
    <source>
        <dbReference type="ARBA" id="ARBA00022723"/>
    </source>
</evidence>